<name>A0ABN9CQW9_9NEOB</name>
<comment type="caution">
    <text evidence="1">The sequence shown here is derived from an EMBL/GenBank/DDBJ whole genome shotgun (WGS) entry which is preliminary data.</text>
</comment>
<sequence>CLCQGCVQCRDGRRSSECPASSDPCPLLSALPAVTPVLCPVSSDSCPLPSQE</sequence>
<feature type="non-terminal residue" evidence="1">
    <location>
        <position position="1"/>
    </location>
</feature>
<accession>A0ABN9CQW9</accession>
<keyword evidence="2" id="KW-1185">Reference proteome</keyword>
<proteinExistence type="predicted"/>
<protein>
    <submittedName>
        <fullName evidence="1">Uncharacterized protein</fullName>
    </submittedName>
</protein>
<evidence type="ECO:0000313" key="2">
    <source>
        <dbReference type="Proteomes" id="UP001162483"/>
    </source>
</evidence>
<reference evidence="1" key="1">
    <citation type="submission" date="2023-05" db="EMBL/GenBank/DDBJ databases">
        <authorList>
            <person name="Stuckert A."/>
        </authorList>
    </citation>
    <scope>NUCLEOTIDE SEQUENCE</scope>
</reference>
<dbReference type="EMBL" id="CATNWA010011648">
    <property type="protein sequence ID" value="CAI9562095.1"/>
    <property type="molecule type" value="Genomic_DNA"/>
</dbReference>
<gene>
    <name evidence="1" type="ORF">SPARVUS_LOCUS5554735</name>
</gene>
<organism evidence="1 2">
    <name type="scientific">Staurois parvus</name>
    <dbReference type="NCBI Taxonomy" id="386267"/>
    <lineage>
        <taxon>Eukaryota</taxon>
        <taxon>Metazoa</taxon>
        <taxon>Chordata</taxon>
        <taxon>Craniata</taxon>
        <taxon>Vertebrata</taxon>
        <taxon>Euteleostomi</taxon>
        <taxon>Amphibia</taxon>
        <taxon>Batrachia</taxon>
        <taxon>Anura</taxon>
        <taxon>Neobatrachia</taxon>
        <taxon>Ranoidea</taxon>
        <taxon>Ranidae</taxon>
        <taxon>Staurois</taxon>
    </lineage>
</organism>
<dbReference type="Proteomes" id="UP001162483">
    <property type="component" value="Unassembled WGS sequence"/>
</dbReference>
<evidence type="ECO:0000313" key="1">
    <source>
        <dbReference type="EMBL" id="CAI9562095.1"/>
    </source>
</evidence>